<protein>
    <submittedName>
        <fullName evidence="1">Uncharacterized protein</fullName>
    </submittedName>
</protein>
<gene>
    <name evidence="1" type="ordered locus">Spico_0830</name>
</gene>
<evidence type="ECO:0000313" key="1">
    <source>
        <dbReference type="EMBL" id="AEC02054.1"/>
    </source>
</evidence>
<dbReference type="EMBL" id="CP002659">
    <property type="protein sequence ID" value="AEC02054.1"/>
    <property type="molecule type" value="Genomic_DNA"/>
</dbReference>
<dbReference type="KEGG" id="scc:Spico_0830"/>
<dbReference type="HOGENOM" id="CLU_2261999_0_0_12"/>
<reference evidence="2" key="1">
    <citation type="submission" date="2011-04" db="EMBL/GenBank/DDBJ databases">
        <title>The complete genome of Spirochaeta coccoides DSM 17374.</title>
        <authorList>
            <person name="Lucas S."/>
            <person name="Copeland A."/>
            <person name="Lapidus A."/>
            <person name="Bruce D."/>
            <person name="Goodwin L."/>
            <person name="Pitluck S."/>
            <person name="Peters L."/>
            <person name="Kyrpides N."/>
            <person name="Mavromatis K."/>
            <person name="Pagani I."/>
            <person name="Ivanova N."/>
            <person name="Ovchinnikova G."/>
            <person name="Lu M."/>
            <person name="Detter J.C."/>
            <person name="Tapia R."/>
            <person name="Han C."/>
            <person name="Land M."/>
            <person name="Hauser L."/>
            <person name="Markowitz V."/>
            <person name="Cheng J.-F."/>
            <person name="Hugenholtz P."/>
            <person name="Woyke T."/>
            <person name="Wu D."/>
            <person name="Spring S."/>
            <person name="Schroeder M."/>
            <person name="Brambilla E."/>
            <person name="Klenk H.-P."/>
            <person name="Eisen J.A."/>
        </authorList>
    </citation>
    <scope>NUCLEOTIDE SEQUENCE [LARGE SCALE GENOMIC DNA]</scope>
    <source>
        <strain evidence="2">ATCC BAA-1237 / DSM 17374 / SPN1</strain>
    </source>
</reference>
<proteinExistence type="predicted"/>
<organism evidence="1 2">
    <name type="scientific">Parasphaerochaeta coccoides (strain ATCC BAA-1237 / DSM 17374 / SPN1)</name>
    <name type="common">Sphaerochaeta coccoides</name>
    <dbReference type="NCBI Taxonomy" id="760011"/>
    <lineage>
        <taxon>Bacteria</taxon>
        <taxon>Pseudomonadati</taxon>
        <taxon>Spirochaetota</taxon>
        <taxon>Spirochaetia</taxon>
        <taxon>Spirochaetales</taxon>
        <taxon>Sphaerochaetaceae</taxon>
        <taxon>Parasphaerochaeta</taxon>
    </lineage>
</organism>
<dbReference type="AlphaFoldDB" id="F4GHU1"/>
<dbReference type="STRING" id="760011.Spico_0830"/>
<sequence length="103" mass="12695">MNRKKRQAIDSFINSLRPEDPERETKFNSFLISMAKNEDRRIRARNLKAISRRRSFLYKECFVLRTYIDLWISCRHKPHRKYKEYRKSILARFTFHPQTKDEA</sequence>
<evidence type="ECO:0000313" key="2">
    <source>
        <dbReference type="Proteomes" id="UP000007939"/>
    </source>
</evidence>
<name>F4GHU1_PARC1</name>
<accession>F4GHU1</accession>
<keyword evidence="2" id="KW-1185">Reference proteome</keyword>
<dbReference type="Proteomes" id="UP000007939">
    <property type="component" value="Chromosome"/>
</dbReference>
<reference evidence="1 2" key="2">
    <citation type="journal article" date="2012" name="Stand. Genomic Sci.">
        <title>Complete genome sequence of the termite hindgut bacterium Spirochaeta coccoides type strain (SPN1(T)), reclassification in the genus Sphaerochaeta as Sphaerochaeta coccoides comb. nov. and emendations of the family Spirochaetaceae and the genus Sphaerochaeta.</title>
        <authorList>
            <person name="Abt B."/>
            <person name="Han C."/>
            <person name="Scheuner C."/>
            <person name="Lu M."/>
            <person name="Lapidus A."/>
            <person name="Nolan M."/>
            <person name="Lucas S."/>
            <person name="Hammon N."/>
            <person name="Deshpande S."/>
            <person name="Cheng J.F."/>
            <person name="Tapia R."/>
            <person name="Goodwin L.A."/>
            <person name="Pitluck S."/>
            <person name="Liolios K."/>
            <person name="Pagani I."/>
            <person name="Ivanova N."/>
            <person name="Mavromatis K."/>
            <person name="Mikhailova N."/>
            <person name="Huntemann M."/>
            <person name="Pati A."/>
            <person name="Chen A."/>
            <person name="Palaniappan K."/>
            <person name="Land M."/>
            <person name="Hauser L."/>
            <person name="Brambilla E.M."/>
            <person name="Rohde M."/>
            <person name="Spring S."/>
            <person name="Gronow S."/>
            <person name="Goker M."/>
            <person name="Woyke T."/>
            <person name="Bristow J."/>
            <person name="Eisen J.A."/>
            <person name="Markowitz V."/>
            <person name="Hugenholtz P."/>
            <person name="Kyrpides N.C."/>
            <person name="Klenk H.P."/>
            <person name="Detter J.C."/>
        </authorList>
    </citation>
    <scope>NUCLEOTIDE SEQUENCE [LARGE SCALE GENOMIC DNA]</scope>
    <source>
        <strain evidence="2">ATCC BAA-1237 / DSM 17374 / SPN1</strain>
    </source>
</reference>